<dbReference type="InterPro" id="IPR018060">
    <property type="entry name" value="HTH_AraC"/>
</dbReference>
<name>A0A5J5IPA3_9MICO</name>
<dbReference type="AlphaFoldDB" id="A0A5J5IPA3"/>
<dbReference type="Pfam" id="PF12833">
    <property type="entry name" value="HTH_18"/>
    <property type="match status" value="1"/>
</dbReference>
<keyword evidence="1" id="KW-0805">Transcription regulation</keyword>
<keyword evidence="4" id="KW-0804">Transcription</keyword>
<evidence type="ECO:0000256" key="1">
    <source>
        <dbReference type="ARBA" id="ARBA00023015"/>
    </source>
</evidence>
<dbReference type="SMART" id="SM00342">
    <property type="entry name" value="HTH_ARAC"/>
    <property type="match status" value="1"/>
</dbReference>
<evidence type="ECO:0000256" key="4">
    <source>
        <dbReference type="ARBA" id="ARBA00023163"/>
    </source>
</evidence>
<proteinExistence type="predicted"/>
<dbReference type="PANTHER" id="PTHR46796">
    <property type="entry name" value="HTH-TYPE TRANSCRIPTIONAL ACTIVATOR RHAS-RELATED"/>
    <property type="match status" value="1"/>
</dbReference>
<dbReference type="InterPro" id="IPR020449">
    <property type="entry name" value="Tscrpt_reg_AraC-type_HTH"/>
</dbReference>
<dbReference type="InterPro" id="IPR009057">
    <property type="entry name" value="Homeodomain-like_sf"/>
</dbReference>
<gene>
    <name evidence="6" type="ORF">F6B42_13480</name>
</gene>
<sequence>MDESANRPQSQPHYRIDGFDNQRLVVVPRPQVDAALDRPGTRRLTVTDAGYFPAAAGHRRVRGHGAGETIVILCVSGSGSVSIDGEEHALTRGACVIIPPHRAHVYQASHTDPWTIWWMHLRGSDVAELSSSMLGAPRPLTRLRSVDRVSALFDEIVSLLERRLSQAHLLSASGLAWHLLTRIEADSVLPADGSPLERAMRYLEARVDGSIQVAELADLVGMSPSHLSALFRRATGGGPGAFHTGVKMARARELLDTTELPIADVATAVGYADPLYFSRHFRRVHGVNPTTYRAQHKG</sequence>
<dbReference type="Gene3D" id="1.10.10.60">
    <property type="entry name" value="Homeodomain-like"/>
    <property type="match status" value="2"/>
</dbReference>
<dbReference type="EMBL" id="VYRZ01000003">
    <property type="protein sequence ID" value="KAA9085463.1"/>
    <property type="molecule type" value="Genomic_DNA"/>
</dbReference>
<dbReference type="OrthoDB" id="3186094at2"/>
<dbReference type="PRINTS" id="PR00032">
    <property type="entry name" value="HTHARAC"/>
</dbReference>
<dbReference type="InterPro" id="IPR003313">
    <property type="entry name" value="AraC-bd"/>
</dbReference>
<dbReference type="GO" id="GO:0043565">
    <property type="term" value="F:sequence-specific DNA binding"/>
    <property type="evidence" value="ECO:0007669"/>
    <property type="project" value="InterPro"/>
</dbReference>
<dbReference type="SUPFAM" id="SSF51215">
    <property type="entry name" value="Regulatory protein AraC"/>
    <property type="match status" value="1"/>
</dbReference>
<dbReference type="InterPro" id="IPR018062">
    <property type="entry name" value="HTH_AraC-typ_CS"/>
</dbReference>
<dbReference type="Proteomes" id="UP000327039">
    <property type="component" value="Unassembled WGS sequence"/>
</dbReference>
<keyword evidence="2" id="KW-0238">DNA-binding</keyword>
<protein>
    <submittedName>
        <fullName evidence="6">AraC family transcriptional regulator</fullName>
    </submittedName>
</protein>
<reference evidence="7" key="1">
    <citation type="submission" date="2019-09" db="EMBL/GenBank/DDBJ databases">
        <title>Mumia zhuanghuii sp. nov. isolated from the intestinal contents of plateau pika (Ochotona curzoniae) in the Qinghai-Tibet plateau of China.</title>
        <authorList>
            <person name="Tian Z."/>
        </authorList>
    </citation>
    <scope>NUCLEOTIDE SEQUENCE [LARGE SCALE GENOMIC DNA]</scope>
    <source>
        <strain evidence="7">DSM 25564</strain>
    </source>
</reference>
<dbReference type="PROSITE" id="PS00041">
    <property type="entry name" value="HTH_ARAC_FAMILY_1"/>
    <property type="match status" value="1"/>
</dbReference>
<organism evidence="6 7">
    <name type="scientific">Microbacterium radiodurans</name>
    <dbReference type="NCBI Taxonomy" id="661398"/>
    <lineage>
        <taxon>Bacteria</taxon>
        <taxon>Bacillati</taxon>
        <taxon>Actinomycetota</taxon>
        <taxon>Actinomycetes</taxon>
        <taxon>Micrococcales</taxon>
        <taxon>Microbacteriaceae</taxon>
        <taxon>Microbacterium</taxon>
    </lineage>
</organism>
<dbReference type="RefSeq" id="WP_150420185.1">
    <property type="nucleotide sequence ID" value="NZ_VYRZ01000003.1"/>
</dbReference>
<dbReference type="SUPFAM" id="SSF46689">
    <property type="entry name" value="Homeodomain-like"/>
    <property type="match status" value="2"/>
</dbReference>
<comment type="caution">
    <text evidence="6">The sequence shown here is derived from an EMBL/GenBank/DDBJ whole genome shotgun (WGS) entry which is preliminary data.</text>
</comment>
<dbReference type="Pfam" id="PF02311">
    <property type="entry name" value="AraC_binding"/>
    <property type="match status" value="1"/>
</dbReference>
<evidence type="ECO:0000313" key="6">
    <source>
        <dbReference type="EMBL" id="KAA9085463.1"/>
    </source>
</evidence>
<accession>A0A5J5IPA3</accession>
<evidence type="ECO:0000256" key="2">
    <source>
        <dbReference type="ARBA" id="ARBA00023125"/>
    </source>
</evidence>
<evidence type="ECO:0000259" key="5">
    <source>
        <dbReference type="PROSITE" id="PS01124"/>
    </source>
</evidence>
<dbReference type="Gene3D" id="2.60.120.280">
    <property type="entry name" value="Regulatory protein AraC"/>
    <property type="match status" value="1"/>
</dbReference>
<dbReference type="InterPro" id="IPR050204">
    <property type="entry name" value="AraC_XylS_family_regulators"/>
</dbReference>
<dbReference type="PANTHER" id="PTHR46796:SF7">
    <property type="entry name" value="ARAC FAMILY TRANSCRIPTIONAL REGULATOR"/>
    <property type="match status" value="1"/>
</dbReference>
<feature type="domain" description="HTH araC/xylS-type" evidence="5">
    <location>
        <begin position="197"/>
        <end position="295"/>
    </location>
</feature>
<dbReference type="GO" id="GO:0003700">
    <property type="term" value="F:DNA-binding transcription factor activity"/>
    <property type="evidence" value="ECO:0007669"/>
    <property type="project" value="InterPro"/>
</dbReference>
<evidence type="ECO:0000256" key="3">
    <source>
        <dbReference type="ARBA" id="ARBA00023159"/>
    </source>
</evidence>
<keyword evidence="3" id="KW-0010">Activator</keyword>
<dbReference type="InterPro" id="IPR037923">
    <property type="entry name" value="HTH-like"/>
</dbReference>
<dbReference type="CDD" id="cd06986">
    <property type="entry name" value="cupin_MmsR-like_N"/>
    <property type="match status" value="1"/>
</dbReference>
<evidence type="ECO:0000313" key="7">
    <source>
        <dbReference type="Proteomes" id="UP000327039"/>
    </source>
</evidence>
<dbReference type="PROSITE" id="PS01124">
    <property type="entry name" value="HTH_ARAC_FAMILY_2"/>
    <property type="match status" value="1"/>
</dbReference>
<keyword evidence="7" id="KW-1185">Reference proteome</keyword>